<evidence type="ECO:0000256" key="1">
    <source>
        <dbReference type="SAM" id="MobiDB-lite"/>
    </source>
</evidence>
<protein>
    <submittedName>
        <fullName evidence="2">Uncharacterized protein</fullName>
    </submittedName>
</protein>
<keyword evidence="3" id="KW-1185">Reference proteome</keyword>
<dbReference type="EMBL" id="JACGCM010001662">
    <property type="protein sequence ID" value="KAF6151737.1"/>
    <property type="molecule type" value="Genomic_DNA"/>
</dbReference>
<dbReference type="Proteomes" id="UP000541444">
    <property type="component" value="Unassembled WGS sequence"/>
</dbReference>
<gene>
    <name evidence="2" type="ORF">GIB67_002020</name>
</gene>
<comment type="caution">
    <text evidence="2">The sequence shown here is derived from an EMBL/GenBank/DDBJ whole genome shotgun (WGS) entry which is preliminary data.</text>
</comment>
<accession>A0A7J7MA38</accession>
<name>A0A7J7MA38_9MAGN</name>
<organism evidence="2 3">
    <name type="scientific">Kingdonia uniflora</name>
    <dbReference type="NCBI Taxonomy" id="39325"/>
    <lineage>
        <taxon>Eukaryota</taxon>
        <taxon>Viridiplantae</taxon>
        <taxon>Streptophyta</taxon>
        <taxon>Embryophyta</taxon>
        <taxon>Tracheophyta</taxon>
        <taxon>Spermatophyta</taxon>
        <taxon>Magnoliopsida</taxon>
        <taxon>Ranunculales</taxon>
        <taxon>Circaeasteraceae</taxon>
        <taxon>Kingdonia</taxon>
    </lineage>
</organism>
<proteinExistence type="predicted"/>
<sequence length="542" mass="61687">MDIGDDIDISYYNGTGTKVVEDGFLYYLNQVAYGLSIPLTFSQKGVMNALKSCPGQLNGNIFKMMRVCEALNQKWRDGGISRQFVADDVLKYYKFKYKKDRKSGYLFSDSARLKFFNFESSWRSWCDHLVMVRGNYMQVPGEPALELIYKNFNEKPNPKVVADTSSLFDVVSRKGNKLNKVLRELGICREKSLNSVVKKVQRDHQKRAMATSGSAYADVMVIPSCAMGNEGVDADVNMAPPLKKQKKEFGKDIRASLKGVNLEAVEQEALVLATRDPIRLDTQIQFSISQLSVAWKSAEEVLKLAAANRGKPVWQHDAEKAVLREQFEQEKVLQREQFKMEKALQKDKFEKEATATKQEVEDEAKKDVDLAIAGKYGEIVFLGDDASPVAEQTPTFPVVNDPTKEEVVYLRGKVIEMEKALSRARNSISHTQQQRLQVSQLRLKMKITPKRGKRAINMDHERQITDVIAFYGGMLKRVENEFRRYISIYGKKMEIKNNKVENMWFAKGNEGGGASTSKLRAEESEEEEAEDLLPHTRHKTRL</sequence>
<evidence type="ECO:0000313" key="3">
    <source>
        <dbReference type="Proteomes" id="UP000541444"/>
    </source>
</evidence>
<reference evidence="2 3" key="1">
    <citation type="journal article" date="2020" name="IScience">
        <title>Genome Sequencing of the Endangered Kingdonia uniflora (Circaeasteraceae, Ranunculales) Reveals Potential Mechanisms of Evolutionary Specialization.</title>
        <authorList>
            <person name="Sun Y."/>
            <person name="Deng T."/>
            <person name="Zhang A."/>
            <person name="Moore M.J."/>
            <person name="Landis J.B."/>
            <person name="Lin N."/>
            <person name="Zhang H."/>
            <person name="Zhang X."/>
            <person name="Huang J."/>
            <person name="Zhang X."/>
            <person name="Sun H."/>
            <person name="Wang H."/>
        </authorList>
    </citation>
    <scope>NUCLEOTIDE SEQUENCE [LARGE SCALE GENOMIC DNA]</scope>
    <source>
        <strain evidence="2">TB1705</strain>
        <tissue evidence="2">Leaf</tissue>
    </source>
</reference>
<dbReference type="AlphaFoldDB" id="A0A7J7MA38"/>
<evidence type="ECO:0000313" key="2">
    <source>
        <dbReference type="EMBL" id="KAF6151737.1"/>
    </source>
</evidence>
<feature type="region of interest" description="Disordered" evidence="1">
    <location>
        <begin position="507"/>
        <end position="542"/>
    </location>
</feature>